<keyword evidence="1" id="KW-0812">Transmembrane</keyword>
<keyword evidence="1" id="KW-1133">Transmembrane helix</keyword>
<evidence type="ECO:0000313" key="2">
    <source>
        <dbReference type="EMBL" id="KAK5989723.1"/>
    </source>
</evidence>
<evidence type="ECO:0008006" key="4">
    <source>
        <dbReference type="Google" id="ProtNLM"/>
    </source>
</evidence>
<feature type="transmembrane region" description="Helical" evidence="1">
    <location>
        <begin position="172"/>
        <end position="192"/>
    </location>
</feature>
<evidence type="ECO:0000256" key="1">
    <source>
        <dbReference type="SAM" id="Phobius"/>
    </source>
</evidence>
<accession>A0ABR0SC18</accession>
<comment type="caution">
    <text evidence="2">The sequence shown here is derived from an EMBL/GenBank/DDBJ whole genome shotgun (WGS) entry which is preliminary data.</text>
</comment>
<evidence type="ECO:0000313" key="3">
    <source>
        <dbReference type="Proteomes" id="UP001338125"/>
    </source>
</evidence>
<dbReference type="Proteomes" id="UP001338125">
    <property type="component" value="Unassembled WGS sequence"/>
</dbReference>
<organism evidence="2 3">
    <name type="scientific">Cladobotryum mycophilum</name>
    <dbReference type="NCBI Taxonomy" id="491253"/>
    <lineage>
        <taxon>Eukaryota</taxon>
        <taxon>Fungi</taxon>
        <taxon>Dikarya</taxon>
        <taxon>Ascomycota</taxon>
        <taxon>Pezizomycotina</taxon>
        <taxon>Sordariomycetes</taxon>
        <taxon>Hypocreomycetidae</taxon>
        <taxon>Hypocreales</taxon>
        <taxon>Hypocreaceae</taxon>
        <taxon>Cladobotryum</taxon>
    </lineage>
</organism>
<feature type="transmembrane region" description="Helical" evidence="1">
    <location>
        <begin position="7"/>
        <end position="29"/>
    </location>
</feature>
<protein>
    <recommendedName>
        <fullName evidence="4">SUR7 protein</fullName>
    </recommendedName>
</protein>
<keyword evidence="1" id="KW-0472">Membrane</keyword>
<proteinExistence type="predicted"/>
<reference evidence="2 3" key="1">
    <citation type="submission" date="2024-01" db="EMBL/GenBank/DDBJ databases">
        <title>Complete genome of Cladobotryum mycophilum ATHUM6906.</title>
        <authorList>
            <person name="Christinaki A.C."/>
            <person name="Myridakis A.I."/>
            <person name="Kouvelis V.N."/>
        </authorList>
    </citation>
    <scope>NUCLEOTIDE SEQUENCE [LARGE SCALE GENOMIC DNA]</scope>
    <source>
        <strain evidence="2 3">ATHUM6906</strain>
    </source>
</reference>
<name>A0ABR0SC18_9HYPO</name>
<sequence>MAKFSCGFILIPAALVIHVVLFCGLAMILQSGTGSLNNHGDLLRMPGLYIARIDASNYKTKSGGEDYVGLPDSHDFSKNKDFFTLYPALYCSGMKKGDNYEEDYCSHWGGRLFDLQRLWTVWGVDLVDGKVIASNPRLVFVGLLVSAGATIVTLAVGLLSFCYYWSLVLTTVLAWISSISFIGTAAVSHMFINRLLSTTKHLKATGDGYVSSKSGPWYGLIMWISAGLALLAALLWTIITWRKGKTRARATKAVRATPAGIPLKLRVGGIFGGKKAQASSYKHLSDDFTYSGAAFRETSMDLGDRGEGKAFEPMRHRSVG</sequence>
<dbReference type="Pfam" id="PF06687">
    <property type="entry name" value="SUR7"/>
    <property type="match status" value="1"/>
</dbReference>
<dbReference type="InterPro" id="IPR009571">
    <property type="entry name" value="SUR7/Rim9-like_fungi"/>
</dbReference>
<feature type="transmembrane region" description="Helical" evidence="1">
    <location>
        <begin position="217"/>
        <end position="239"/>
    </location>
</feature>
<dbReference type="EMBL" id="JAVFKD010000014">
    <property type="protein sequence ID" value="KAK5989723.1"/>
    <property type="molecule type" value="Genomic_DNA"/>
</dbReference>
<keyword evidence="3" id="KW-1185">Reference proteome</keyword>
<gene>
    <name evidence="2" type="ORF">PT974_07982</name>
</gene>
<feature type="transmembrane region" description="Helical" evidence="1">
    <location>
        <begin position="138"/>
        <end position="165"/>
    </location>
</feature>